<keyword evidence="3 5" id="KW-0808">Transferase</keyword>
<gene>
    <name evidence="3" type="primary">coaE</name>
    <name evidence="5" type="ORF">F4Y08_06130</name>
</gene>
<dbReference type="InterPro" id="IPR027417">
    <property type="entry name" value="P-loop_NTPase"/>
</dbReference>
<dbReference type="GO" id="GO:0005524">
    <property type="term" value="F:ATP binding"/>
    <property type="evidence" value="ECO:0007669"/>
    <property type="project" value="UniProtKB-UniRule"/>
</dbReference>
<dbReference type="InterPro" id="IPR001977">
    <property type="entry name" value="Depp_CoAkinase"/>
</dbReference>
<organism evidence="5">
    <name type="scientific">Caldilineaceae bacterium SB0662_bin_9</name>
    <dbReference type="NCBI Taxonomy" id="2605258"/>
    <lineage>
        <taxon>Bacteria</taxon>
        <taxon>Bacillati</taxon>
        <taxon>Chloroflexota</taxon>
        <taxon>Caldilineae</taxon>
        <taxon>Caldilineales</taxon>
        <taxon>Caldilineaceae</taxon>
    </lineage>
</organism>
<comment type="pathway">
    <text evidence="3">Cofactor biosynthesis; coenzyme A biosynthesis; CoA from (R)-pantothenate: step 5/5.</text>
</comment>
<comment type="similarity">
    <text evidence="3">Belongs to the CoaE family.</text>
</comment>
<dbReference type="EC" id="2.7.1.24" evidence="3 4"/>
<evidence type="ECO:0000313" key="5">
    <source>
        <dbReference type="EMBL" id="MYD89904.1"/>
    </source>
</evidence>
<dbReference type="GO" id="GO:0015937">
    <property type="term" value="P:coenzyme A biosynthetic process"/>
    <property type="evidence" value="ECO:0007669"/>
    <property type="project" value="UniProtKB-UniRule"/>
</dbReference>
<keyword evidence="1 3" id="KW-0547">Nucleotide-binding</keyword>
<comment type="function">
    <text evidence="3">Catalyzes the phosphorylation of the 3'-hydroxyl group of dephosphocoenzyme A to form coenzyme A.</text>
</comment>
<protein>
    <recommendedName>
        <fullName evidence="3 4">Dephospho-CoA kinase</fullName>
        <ecNumber evidence="3 4">2.7.1.24</ecNumber>
    </recommendedName>
    <alternativeName>
        <fullName evidence="3">Dephosphocoenzyme A kinase</fullName>
    </alternativeName>
</protein>
<comment type="caution">
    <text evidence="5">The sequence shown here is derived from an EMBL/GenBank/DDBJ whole genome shotgun (WGS) entry which is preliminary data.</text>
</comment>
<dbReference type="AlphaFoldDB" id="A0A6B1DU56"/>
<dbReference type="GO" id="GO:0005737">
    <property type="term" value="C:cytoplasm"/>
    <property type="evidence" value="ECO:0007669"/>
    <property type="project" value="UniProtKB-SubCell"/>
</dbReference>
<dbReference type="PANTHER" id="PTHR10695:SF46">
    <property type="entry name" value="BIFUNCTIONAL COENZYME A SYNTHASE-RELATED"/>
    <property type="match status" value="1"/>
</dbReference>
<evidence type="ECO:0000256" key="4">
    <source>
        <dbReference type="NCBIfam" id="TIGR00152"/>
    </source>
</evidence>
<comment type="catalytic activity">
    <reaction evidence="3">
        <text>3'-dephospho-CoA + ATP = ADP + CoA + H(+)</text>
        <dbReference type="Rhea" id="RHEA:18245"/>
        <dbReference type="ChEBI" id="CHEBI:15378"/>
        <dbReference type="ChEBI" id="CHEBI:30616"/>
        <dbReference type="ChEBI" id="CHEBI:57287"/>
        <dbReference type="ChEBI" id="CHEBI:57328"/>
        <dbReference type="ChEBI" id="CHEBI:456216"/>
        <dbReference type="EC" id="2.7.1.24"/>
    </reaction>
</comment>
<dbReference type="UniPathway" id="UPA00241">
    <property type="reaction ID" value="UER00356"/>
</dbReference>
<keyword evidence="3" id="KW-0963">Cytoplasm</keyword>
<name>A0A6B1DU56_9CHLR</name>
<evidence type="ECO:0000256" key="1">
    <source>
        <dbReference type="ARBA" id="ARBA00022741"/>
    </source>
</evidence>
<keyword evidence="2 3" id="KW-0067">ATP-binding</keyword>
<dbReference type="HAMAP" id="MF_00376">
    <property type="entry name" value="Dephospho_CoA_kinase"/>
    <property type="match status" value="1"/>
</dbReference>
<dbReference type="SUPFAM" id="SSF52540">
    <property type="entry name" value="P-loop containing nucleoside triphosphate hydrolases"/>
    <property type="match status" value="1"/>
</dbReference>
<dbReference type="PROSITE" id="PS51219">
    <property type="entry name" value="DPCK"/>
    <property type="match status" value="1"/>
</dbReference>
<reference evidence="5" key="1">
    <citation type="submission" date="2019-09" db="EMBL/GenBank/DDBJ databases">
        <title>Characterisation of the sponge microbiome using genome-centric metagenomics.</title>
        <authorList>
            <person name="Engelberts J.P."/>
            <person name="Robbins S.J."/>
            <person name="De Goeij J.M."/>
            <person name="Aranda M."/>
            <person name="Bell S.C."/>
            <person name="Webster N.S."/>
        </authorList>
    </citation>
    <scope>NUCLEOTIDE SEQUENCE</scope>
    <source>
        <strain evidence="5">SB0662_bin_9</strain>
    </source>
</reference>
<dbReference type="CDD" id="cd02022">
    <property type="entry name" value="DPCK"/>
    <property type="match status" value="1"/>
</dbReference>
<accession>A0A6B1DU56</accession>
<keyword evidence="3 5" id="KW-0418">Kinase</keyword>
<dbReference type="GO" id="GO:0004140">
    <property type="term" value="F:dephospho-CoA kinase activity"/>
    <property type="evidence" value="ECO:0007669"/>
    <property type="project" value="UniProtKB-UniRule"/>
</dbReference>
<proteinExistence type="inferred from homology"/>
<evidence type="ECO:0000256" key="2">
    <source>
        <dbReference type="ARBA" id="ARBA00022840"/>
    </source>
</evidence>
<dbReference type="EMBL" id="VXPY01000037">
    <property type="protein sequence ID" value="MYD89904.1"/>
    <property type="molecule type" value="Genomic_DNA"/>
</dbReference>
<dbReference type="Gene3D" id="3.40.50.300">
    <property type="entry name" value="P-loop containing nucleotide triphosphate hydrolases"/>
    <property type="match status" value="1"/>
</dbReference>
<comment type="subcellular location">
    <subcellularLocation>
        <location evidence="3">Cytoplasm</location>
    </subcellularLocation>
</comment>
<feature type="binding site" evidence="3">
    <location>
        <begin position="17"/>
        <end position="22"/>
    </location>
    <ligand>
        <name>ATP</name>
        <dbReference type="ChEBI" id="CHEBI:30616"/>
    </ligand>
</feature>
<evidence type="ECO:0000256" key="3">
    <source>
        <dbReference type="HAMAP-Rule" id="MF_00376"/>
    </source>
</evidence>
<dbReference type="Pfam" id="PF01121">
    <property type="entry name" value="CoaE"/>
    <property type="match status" value="1"/>
</dbReference>
<sequence length="207" mass="22696">MNSRRRPLVIGITGNIAAGKSTVMRLLADRGATTIDMDLVTRDALRSNGAGFGPVVERFGQEILDDTGEIDRARLGRTVFANPENLRDLEQILHPIVGGIGKTLVEEADTDVVVIEAIKMLEGGRSRELCDQIWVVASDEVLQLARLQATRGMSEQDGLARLANQSSQGWKIQQADRVITNTGSMQDLERQVSELWLSVVKADLSCR</sequence>
<keyword evidence="3" id="KW-0173">Coenzyme A biosynthesis</keyword>
<dbReference type="NCBIfam" id="TIGR00152">
    <property type="entry name" value="dephospho-CoA kinase"/>
    <property type="match status" value="1"/>
</dbReference>
<dbReference type="PANTHER" id="PTHR10695">
    <property type="entry name" value="DEPHOSPHO-COA KINASE-RELATED"/>
    <property type="match status" value="1"/>
</dbReference>